<dbReference type="FunFam" id="2.60.40.420:FF:000034">
    <property type="entry name" value="Cupredoxin superfamily protein"/>
    <property type="match status" value="1"/>
</dbReference>
<dbReference type="PANTHER" id="PTHR33021:SF193">
    <property type="entry name" value="OS06G0218600 PROTEIN"/>
    <property type="match status" value="1"/>
</dbReference>
<feature type="transmembrane region" description="Helical" evidence="3">
    <location>
        <begin position="159"/>
        <end position="176"/>
    </location>
</feature>
<evidence type="ECO:0000256" key="2">
    <source>
        <dbReference type="ARBA" id="ARBA00023180"/>
    </source>
</evidence>
<keyword evidence="3" id="KW-0812">Transmembrane</keyword>
<dbReference type="SUPFAM" id="SSF49503">
    <property type="entry name" value="Cupredoxins"/>
    <property type="match status" value="1"/>
</dbReference>
<evidence type="ECO:0000259" key="5">
    <source>
        <dbReference type="PROSITE" id="PS51485"/>
    </source>
</evidence>
<evidence type="ECO:0000256" key="1">
    <source>
        <dbReference type="ARBA" id="ARBA00023157"/>
    </source>
</evidence>
<dbReference type="CDD" id="cd04216">
    <property type="entry name" value="Phytocyanin"/>
    <property type="match status" value="1"/>
</dbReference>
<organism evidence="6 7">
    <name type="scientific">Riccia fluitans</name>
    <dbReference type="NCBI Taxonomy" id="41844"/>
    <lineage>
        <taxon>Eukaryota</taxon>
        <taxon>Viridiplantae</taxon>
        <taxon>Streptophyta</taxon>
        <taxon>Embryophyta</taxon>
        <taxon>Marchantiophyta</taxon>
        <taxon>Marchantiopsida</taxon>
        <taxon>Marchantiidae</taxon>
        <taxon>Marchantiales</taxon>
        <taxon>Ricciaceae</taxon>
        <taxon>Riccia</taxon>
    </lineage>
</organism>
<dbReference type="AlphaFoldDB" id="A0ABD1Z0V9"/>
<dbReference type="InterPro" id="IPR039391">
    <property type="entry name" value="Phytocyanin-like"/>
</dbReference>
<sequence>MRRRGLSTALVALNLLCVFLGVSATVYNVGTSSLPNWMPPTGSVNYAEWAKNITLRVGDSLYFKYNPNSHNVMSVNSTSFANCDNENHLQEWDDGDTTVVIEAPGMYYFICGAPMHCQKNESFSINALPALESPPPAAPPNSTAPGTDSSSVAALRQPVVLNILILCFTMLIVSSLRV</sequence>
<keyword evidence="3" id="KW-1133">Transmembrane helix</keyword>
<reference evidence="6 7" key="1">
    <citation type="submission" date="2024-09" db="EMBL/GenBank/DDBJ databases">
        <title>Chromosome-scale assembly of Riccia fluitans.</title>
        <authorList>
            <person name="Paukszto L."/>
            <person name="Sawicki J."/>
            <person name="Karawczyk K."/>
            <person name="Piernik-Szablinska J."/>
            <person name="Szczecinska M."/>
            <person name="Mazdziarz M."/>
        </authorList>
    </citation>
    <scope>NUCLEOTIDE SEQUENCE [LARGE SCALE GENOMIC DNA]</scope>
    <source>
        <strain evidence="6">Rf_01</strain>
        <tissue evidence="6">Aerial parts of the thallus</tissue>
    </source>
</reference>
<dbReference type="PANTHER" id="PTHR33021">
    <property type="entry name" value="BLUE COPPER PROTEIN"/>
    <property type="match status" value="1"/>
</dbReference>
<gene>
    <name evidence="6" type="ORF">R1flu_008950</name>
</gene>
<dbReference type="PROSITE" id="PS51485">
    <property type="entry name" value="PHYTOCYANIN"/>
    <property type="match status" value="1"/>
</dbReference>
<dbReference type="InterPro" id="IPR008972">
    <property type="entry name" value="Cupredoxin"/>
</dbReference>
<dbReference type="EMBL" id="JBHFFA010000002">
    <property type="protein sequence ID" value="KAL2641363.1"/>
    <property type="molecule type" value="Genomic_DNA"/>
</dbReference>
<evidence type="ECO:0000256" key="3">
    <source>
        <dbReference type="SAM" id="Phobius"/>
    </source>
</evidence>
<dbReference type="Proteomes" id="UP001605036">
    <property type="component" value="Unassembled WGS sequence"/>
</dbReference>
<keyword evidence="4" id="KW-0732">Signal</keyword>
<feature type="signal peptide" evidence="4">
    <location>
        <begin position="1"/>
        <end position="24"/>
    </location>
</feature>
<accession>A0ABD1Z0V9</accession>
<keyword evidence="7" id="KW-1185">Reference proteome</keyword>
<feature type="domain" description="Phytocyanin" evidence="5">
    <location>
        <begin position="25"/>
        <end position="129"/>
    </location>
</feature>
<feature type="chain" id="PRO_5044813654" description="Phytocyanin domain-containing protein" evidence="4">
    <location>
        <begin position="25"/>
        <end position="178"/>
    </location>
</feature>
<evidence type="ECO:0000313" key="7">
    <source>
        <dbReference type="Proteomes" id="UP001605036"/>
    </source>
</evidence>
<keyword evidence="3" id="KW-0472">Membrane</keyword>
<dbReference type="Gene3D" id="2.60.40.420">
    <property type="entry name" value="Cupredoxins - blue copper proteins"/>
    <property type="match status" value="1"/>
</dbReference>
<protein>
    <recommendedName>
        <fullName evidence="5">Phytocyanin domain-containing protein</fullName>
    </recommendedName>
</protein>
<proteinExistence type="predicted"/>
<name>A0ABD1Z0V9_9MARC</name>
<keyword evidence="1" id="KW-1015">Disulfide bond</keyword>
<evidence type="ECO:0000313" key="6">
    <source>
        <dbReference type="EMBL" id="KAL2641363.1"/>
    </source>
</evidence>
<dbReference type="Pfam" id="PF02298">
    <property type="entry name" value="Cu_bind_like"/>
    <property type="match status" value="1"/>
</dbReference>
<comment type="caution">
    <text evidence="6">The sequence shown here is derived from an EMBL/GenBank/DDBJ whole genome shotgun (WGS) entry which is preliminary data.</text>
</comment>
<dbReference type="InterPro" id="IPR003245">
    <property type="entry name" value="Phytocyanin_dom"/>
</dbReference>
<keyword evidence="2" id="KW-0325">Glycoprotein</keyword>
<evidence type="ECO:0000256" key="4">
    <source>
        <dbReference type="SAM" id="SignalP"/>
    </source>
</evidence>